<protein>
    <submittedName>
        <fullName evidence="1">Uncharacterized protein</fullName>
    </submittedName>
</protein>
<gene>
    <name evidence="1" type="ORF">SAMN05421866_1340</name>
</gene>
<accession>A0A1M5M5Z0</accession>
<dbReference type="eggNOG" id="ENOG50311JY">
    <property type="taxonomic scope" value="Bacteria"/>
</dbReference>
<organism evidence="1 2">
    <name type="scientific">Chryseobacterium oranimense</name>
    <dbReference type="NCBI Taxonomy" id="421058"/>
    <lineage>
        <taxon>Bacteria</taxon>
        <taxon>Pseudomonadati</taxon>
        <taxon>Bacteroidota</taxon>
        <taxon>Flavobacteriia</taxon>
        <taxon>Flavobacteriales</taxon>
        <taxon>Weeksellaceae</taxon>
        <taxon>Chryseobacterium group</taxon>
        <taxon>Chryseobacterium</taxon>
    </lineage>
</organism>
<dbReference type="AlphaFoldDB" id="A0A1M5M5Z0"/>
<dbReference type="STRING" id="421058.SAMN05421866_1340"/>
<reference evidence="2" key="1">
    <citation type="submission" date="2016-11" db="EMBL/GenBank/DDBJ databases">
        <authorList>
            <person name="Varghese N."/>
            <person name="Submissions S."/>
        </authorList>
    </citation>
    <scope>NUCLEOTIDE SEQUENCE [LARGE SCALE GENOMIC DNA]</scope>
    <source>
        <strain evidence="2">DSM 19055</strain>
    </source>
</reference>
<dbReference type="EMBL" id="FQWT01000001">
    <property type="protein sequence ID" value="SHG72717.1"/>
    <property type="molecule type" value="Genomic_DNA"/>
</dbReference>
<dbReference type="OrthoDB" id="1274653at2"/>
<dbReference type="Proteomes" id="UP000184047">
    <property type="component" value="Unassembled WGS sequence"/>
</dbReference>
<evidence type="ECO:0000313" key="1">
    <source>
        <dbReference type="EMBL" id="SHG72717.1"/>
    </source>
</evidence>
<keyword evidence="2" id="KW-1185">Reference proteome</keyword>
<name>A0A1M5M5Z0_9FLAO</name>
<proteinExistence type="predicted"/>
<sequence length="180" mass="21359">MTTKEIFDIIEDELYLTVPDFEIEEDRIFWKDAFGAEIEISRHSTAINDQGIFAWWQSNEVGHELVRIKINKDIIINWRPPINTMGQPSSGGHLQFFENFLIALYQDKHRQRLFVFNIDTLKAEEVVTKGFSKKVKLNGNELFIADSFENEFIKITLYPDRMEREEIDEEYMNSRNIKFD</sequence>
<evidence type="ECO:0000313" key="2">
    <source>
        <dbReference type="Proteomes" id="UP000184047"/>
    </source>
</evidence>
<dbReference type="RefSeq" id="WP_073061105.1">
    <property type="nucleotide sequence ID" value="NZ_FQWT01000001.1"/>
</dbReference>